<dbReference type="PANTHER" id="PTHR42648:SF11">
    <property type="entry name" value="TRANSPOSON TY4-P GAG-POL POLYPROTEIN"/>
    <property type="match status" value="1"/>
</dbReference>
<keyword evidence="5" id="KW-0479">Metal-binding</keyword>
<dbReference type="PANTHER" id="PTHR42648">
    <property type="entry name" value="TRANSPOSASE, PUTATIVE-RELATED"/>
    <property type="match status" value="1"/>
</dbReference>
<dbReference type="GO" id="GO:0004519">
    <property type="term" value="F:endonuclease activity"/>
    <property type="evidence" value="ECO:0007669"/>
    <property type="project" value="UniProtKB-KW"/>
</dbReference>
<keyword evidence="13" id="KW-0808">Transferase</keyword>
<keyword evidence="7" id="KW-0255">Endonuclease</keyword>
<dbReference type="GO" id="GO:0015074">
    <property type="term" value="P:DNA integration"/>
    <property type="evidence" value="ECO:0007669"/>
    <property type="project" value="UniProtKB-KW"/>
</dbReference>
<dbReference type="AlphaFoldDB" id="A0AAD4WST1"/>
<dbReference type="EMBL" id="JAJFAZ020000001">
    <property type="protein sequence ID" value="KAI5348626.1"/>
    <property type="molecule type" value="Genomic_DNA"/>
</dbReference>
<protein>
    <recommendedName>
        <fullName evidence="16">Integrase catalytic domain-containing protein</fullName>
    </recommendedName>
</protein>
<organism evidence="17 18">
    <name type="scientific">Prunus dulcis</name>
    <name type="common">Almond</name>
    <name type="synonym">Amygdalus dulcis</name>
    <dbReference type="NCBI Taxonomy" id="3755"/>
    <lineage>
        <taxon>Eukaryota</taxon>
        <taxon>Viridiplantae</taxon>
        <taxon>Streptophyta</taxon>
        <taxon>Embryophyta</taxon>
        <taxon>Tracheophyta</taxon>
        <taxon>Spermatophyta</taxon>
        <taxon>Magnoliopsida</taxon>
        <taxon>eudicotyledons</taxon>
        <taxon>Gunneridae</taxon>
        <taxon>Pentapetalae</taxon>
        <taxon>rosids</taxon>
        <taxon>fabids</taxon>
        <taxon>Rosales</taxon>
        <taxon>Rosaceae</taxon>
        <taxon>Amygdaloideae</taxon>
        <taxon>Amygdaleae</taxon>
        <taxon>Prunus</taxon>
    </lineage>
</organism>
<dbReference type="Proteomes" id="UP001054821">
    <property type="component" value="Chromosome 1"/>
</dbReference>
<dbReference type="Pfam" id="PF22936">
    <property type="entry name" value="Pol_BBD"/>
    <property type="match status" value="1"/>
</dbReference>
<keyword evidence="2" id="KW-1188">Viral release from host cell</keyword>
<sequence>MIRTKEPISTVTSCITVNVGLRIKSSVTDAVSLVILLEIALAIYRTSLDQLHILRRIKHRRQPTCSMPLTRFQTNFGIWCVDSGCSNHMTYHDTPLFNIDRSLKCKVKMGTRELVQASGKGTLLIELKDGPRYIQEVMIMPGLDENLLSVGLENFGDVCEGCAMGKAHREAFDKNEVWKASQPLELVNSDVCGPMQCIFSVQMIQGVVELESGFQIKKLRTDRGGEYTSTEFSKFCEDMGLERKLTVAYFPQQNGVAERKNRTIVEMA</sequence>
<dbReference type="PROSITE" id="PS50994">
    <property type="entry name" value="INTEGRASE"/>
    <property type="match status" value="1"/>
</dbReference>
<dbReference type="GO" id="GO:0003964">
    <property type="term" value="F:RNA-directed DNA polymerase activity"/>
    <property type="evidence" value="ECO:0007669"/>
    <property type="project" value="UniProtKB-KW"/>
</dbReference>
<dbReference type="GO" id="GO:0003676">
    <property type="term" value="F:nucleic acid binding"/>
    <property type="evidence" value="ECO:0007669"/>
    <property type="project" value="InterPro"/>
</dbReference>
<evidence type="ECO:0000256" key="2">
    <source>
        <dbReference type="ARBA" id="ARBA00022612"/>
    </source>
</evidence>
<evidence type="ECO:0000256" key="11">
    <source>
        <dbReference type="ARBA" id="ARBA00022908"/>
    </source>
</evidence>
<evidence type="ECO:0000256" key="8">
    <source>
        <dbReference type="ARBA" id="ARBA00022801"/>
    </source>
</evidence>
<dbReference type="InterPro" id="IPR001584">
    <property type="entry name" value="Integrase_cat-core"/>
</dbReference>
<dbReference type="InterPro" id="IPR036397">
    <property type="entry name" value="RNaseH_sf"/>
</dbReference>
<comment type="caution">
    <text evidence="17">The sequence shown here is derived from an EMBL/GenBank/DDBJ whole genome shotgun (WGS) entry which is preliminary data.</text>
</comment>
<keyword evidence="11" id="KW-0229">DNA integration</keyword>
<evidence type="ECO:0000313" key="18">
    <source>
        <dbReference type="Proteomes" id="UP001054821"/>
    </source>
</evidence>
<evidence type="ECO:0000256" key="5">
    <source>
        <dbReference type="ARBA" id="ARBA00022723"/>
    </source>
</evidence>
<dbReference type="InterPro" id="IPR012337">
    <property type="entry name" value="RNaseH-like_sf"/>
</dbReference>
<evidence type="ECO:0000313" key="17">
    <source>
        <dbReference type="EMBL" id="KAI5348626.1"/>
    </source>
</evidence>
<keyword evidence="4" id="KW-0540">Nuclease</keyword>
<keyword evidence="8" id="KW-0378">Hydrolase</keyword>
<dbReference type="GO" id="GO:0008233">
    <property type="term" value="F:peptidase activity"/>
    <property type="evidence" value="ECO:0007669"/>
    <property type="project" value="UniProtKB-KW"/>
</dbReference>
<keyword evidence="13" id="KW-0239">DNA-directed DNA polymerase</keyword>
<keyword evidence="10" id="KW-0460">Magnesium</keyword>
<dbReference type="Gene3D" id="3.30.420.10">
    <property type="entry name" value="Ribonuclease H-like superfamily/Ribonuclease H"/>
    <property type="match status" value="1"/>
</dbReference>
<evidence type="ECO:0000256" key="10">
    <source>
        <dbReference type="ARBA" id="ARBA00022842"/>
    </source>
</evidence>
<dbReference type="GO" id="GO:0046872">
    <property type="term" value="F:metal ion binding"/>
    <property type="evidence" value="ECO:0007669"/>
    <property type="project" value="UniProtKB-KW"/>
</dbReference>
<evidence type="ECO:0000256" key="3">
    <source>
        <dbReference type="ARBA" id="ARBA00022670"/>
    </source>
</evidence>
<proteinExistence type="predicted"/>
<dbReference type="SUPFAM" id="SSF53098">
    <property type="entry name" value="Ribonuclease H-like"/>
    <property type="match status" value="1"/>
</dbReference>
<dbReference type="GO" id="GO:0005524">
    <property type="term" value="F:ATP binding"/>
    <property type="evidence" value="ECO:0007669"/>
    <property type="project" value="UniProtKB-KW"/>
</dbReference>
<keyword evidence="6" id="KW-0547">Nucleotide-binding</keyword>
<evidence type="ECO:0000256" key="6">
    <source>
        <dbReference type="ARBA" id="ARBA00022741"/>
    </source>
</evidence>
<dbReference type="GO" id="GO:0006508">
    <property type="term" value="P:proteolysis"/>
    <property type="evidence" value="ECO:0007669"/>
    <property type="project" value="UniProtKB-KW"/>
</dbReference>
<keyword evidence="9" id="KW-0067">ATP-binding</keyword>
<feature type="domain" description="Integrase catalytic" evidence="16">
    <location>
        <begin position="202"/>
        <end position="268"/>
    </location>
</feature>
<reference evidence="17 18" key="1">
    <citation type="journal article" date="2022" name="G3 (Bethesda)">
        <title>Whole-genome sequence and methylome profiling of the almond [Prunus dulcis (Mill.) D.A. Webb] cultivar 'Nonpareil'.</title>
        <authorList>
            <person name="D'Amico-Willman K.M."/>
            <person name="Ouma W.Z."/>
            <person name="Meulia T."/>
            <person name="Sideli G.M."/>
            <person name="Gradziel T.M."/>
            <person name="Fresnedo-Ramirez J."/>
        </authorList>
    </citation>
    <scope>NUCLEOTIDE SEQUENCE [LARGE SCALE GENOMIC DNA]</scope>
    <source>
        <strain evidence="17">Clone GOH B32 T37-40</strain>
    </source>
</reference>
<evidence type="ECO:0000256" key="15">
    <source>
        <dbReference type="ARBA" id="ARBA00023172"/>
    </source>
</evidence>
<evidence type="ECO:0000256" key="14">
    <source>
        <dbReference type="ARBA" id="ARBA00023113"/>
    </source>
</evidence>
<gene>
    <name evidence="17" type="ORF">L3X38_001513</name>
</gene>
<evidence type="ECO:0000256" key="9">
    <source>
        <dbReference type="ARBA" id="ARBA00022840"/>
    </source>
</evidence>
<keyword evidence="12" id="KW-0695">RNA-directed DNA polymerase</keyword>
<keyword evidence="14" id="KW-0917">Virion maturation</keyword>
<evidence type="ECO:0000256" key="13">
    <source>
        <dbReference type="ARBA" id="ARBA00022932"/>
    </source>
</evidence>
<dbReference type="InterPro" id="IPR039537">
    <property type="entry name" value="Retrotran_Ty1/copia-like"/>
</dbReference>
<accession>A0AAD4WST1</accession>
<keyword evidence="15" id="KW-0233">DNA recombination</keyword>
<dbReference type="GO" id="GO:0003887">
    <property type="term" value="F:DNA-directed DNA polymerase activity"/>
    <property type="evidence" value="ECO:0007669"/>
    <property type="project" value="UniProtKB-KW"/>
</dbReference>
<evidence type="ECO:0000256" key="1">
    <source>
        <dbReference type="ARBA" id="ARBA00002180"/>
    </source>
</evidence>
<keyword evidence="18" id="KW-1185">Reference proteome</keyword>
<name>A0AAD4WST1_PRUDU</name>
<keyword evidence="3" id="KW-0645">Protease</keyword>
<dbReference type="InterPro" id="IPR054722">
    <property type="entry name" value="PolX-like_BBD"/>
</dbReference>
<evidence type="ECO:0000259" key="16">
    <source>
        <dbReference type="PROSITE" id="PS50994"/>
    </source>
</evidence>
<evidence type="ECO:0000256" key="4">
    <source>
        <dbReference type="ARBA" id="ARBA00022722"/>
    </source>
</evidence>
<evidence type="ECO:0000256" key="7">
    <source>
        <dbReference type="ARBA" id="ARBA00022759"/>
    </source>
</evidence>
<evidence type="ECO:0000256" key="12">
    <source>
        <dbReference type="ARBA" id="ARBA00022918"/>
    </source>
</evidence>
<comment type="function">
    <text evidence="1">The aspartyl protease (PR) mediates the proteolytic cleavages of the Gag and Gag-Pol polyproteins after assembly of the VLP.</text>
</comment>
<dbReference type="GO" id="GO:0006310">
    <property type="term" value="P:DNA recombination"/>
    <property type="evidence" value="ECO:0007669"/>
    <property type="project" value="UniProtKB-KW"/>
</dbReference>
<keyword evidence="13" id="KW-0548">Nucleotidyltransferase</keyword>